<dbReference type="OrthoDB" id="6481168at2"/>
<feature type="region of interest" description="Disordered" evidence="1">
    <location>
        <begin position="1"/>
        <end position="32"/>
    </location>
</feature>
<evidence type="ECO:0008006" key="4">
    <source>
        <dbReference type="Google" id="ProtNLM"/>
    </source>
</evidence>
<dbReference type="KEGG" id="parb:CJU94_19430"/>
<reference evidence="2 3" key="1">
    <citation type="submission" date="2017-08" db="EMBL/GenBank/DDBJ databases">
        <title>Identification and genetic characteristics of simultaneous BTEX- and naphthalene-degrading Paraburkholderia sp. BN5 isolated from petroleum-contaminated soil.</title>
        <authorList>
            <person name="Lee Y."/>
            <person name="Jeon C.O."/>
        </authorList>
    </citation>
    <scope>NUCLEOTIDE SEQUENCE [LARGE SCALE GENOMIC DNA]</scope>
    <source>
        <strain evidence="2 3">BN5</strain>
    </source>
</reference>
<gene>
    <name evidence="2" type="ORF">CJU94_19430</name>
</gene>
<organism evidence="2 3">
    <name type="scientific">Paraburkholderia aromaticivorans</name>
    <dbReference type="NCBI Taxonomy" id="2026199"/>
    <lineage>
        <taxon>Bacteria</taxon>
        <taxon>Pseudomonadati</taxon>
        <taxon>Pseudomonadota</taxon>
        <taxon>Betaproteobacteria</taxon>
        <taxon>Burkholderiales</taxon>
        <taxon>Burkholderiaceae</taxon>
        <taxon>Paraburkholderia</taxon>
    </lineage>
</organism>
<evidence type="ECO:0000256" key="1">
    <source>
        <dbReference type="SAM" id="MobiDB-lite"/>
    </source>
</evidence>
<protein>
    <recommendedName>
        <fullName evidence="4">Phage tail protein</fullName>
    </recommendedName>
</protein>
<dbReference type="Proteomes" id="UP000215158">
    <property type="component" value="Chromosome 1"/>
</dbReference>
<evidence type="ECO:0000313" key="3">
    <source>
        <dbReference type="Proteomes" id="UP000215158"/>
    </source>
</evidence>
<proteinExistence type="predicted"/>
<evidence type="ECO:0000313" key="2">
    <source>
        <dbReference type="EMBL" id="ASW00129.1"/>
    </source>
</evidence>
<dbReference type="RefSeq" id="WP_095420084.1">
    <property type="nucleotide sequence ID" value="NZ_CP022989.1"/>
</dbReference>
<dbReference type="AlphaFoldDB" id="A0A248VMA9"/>
<accession>A0A248VMA9</accession>
<keyword evidence="3" id="KW-1185">Reference proteome</keyword>
<dbReference type="EMBL" id="CP022989">
    <property type="protein sequence ID" value="ASW00129.1"/>
    <property type="molecule type" value="Genomic_DNA"/>
</dbReference>
<sequence length="320" mass="32167">MFRIDDPSAATSLPAPEAAGTEGYWTEGNPASGTPATLERASWFNMIQEELCSILAAAGITRAKTSYNQVNAALQKMYAPIAGAARNLSALLAAQGASVAFTADELVIKTALGGQSFVVGSFNKTVNLSGSGIGGVVGTTPAVNGFAAIYAAYGLVAGAGIFATDASAAKAPEIYAGSLPSGYTASQLIGIAPMSATAGQFAPFSQTDRRVGVITSNIVTGSTFTGSGYFSSTLIPFNARFVGGGVQLGNASGSAVSSISVTMADGPIGGQTPVSQTVPIASSIAAGFRVAVTLAQNLYRIVSASGGTPSHNITISYFEF</sequence>
<name>A0A248VMA9_9BURK</name>